<proteinExistence type="predicted"/>
<name>A0A8H3VAK2_VENIN</name>
<reference evidence="1 2" key="1">
    <citation type="submission" date="2018-12" db="EMBL/GenBank/DDBJ databases">
        <title>Venturia inaequalis Genome Resource.</title>
        <authorList>
            <person name="Lichtner F.J."/>
        </authorList>
    </citation>
    <scope>NUCLEOTIDE SEQUENCE [LARGE SCALE GENOMIC DNA]</scope>
    <source>
        <strain evidence="1 2">120213</strain>
    </source>
</reference>
<evidence type="ECO:0000313" key="1">
    <source>
        <dbReference type="EMBL" id="KAE9983613.1"/>
    </source>
</evidence>
<dbReference type="AlphaFoldDB" id="A0A8H3VAK2"/>
<protein>
    <recommendedName>
        <fullName evidence="3">Aminoglycoside phosphotransferase domain-containing protein</fullName>
    </recommendedName>
</protein>
<sequence length="167" mass="19983">MTPTDFNLNNLLVDEWGNVKHLVDLEFFCALPLQMCYQLRWLTGRPIDKITDHYLDEYNETQLQFLDILRELEAEHRKKEPSLIQFTKNMEIGWRTGRFWYSAAVMSVNASYNLFHHHIYKKFSSAPRTQKMYDHFSRFSSPKSTEVVAKKVADKVEYERQKALRRD</sequence>
<dbReference type="EMBL" id="WNWS01000060">
    <property type="protein sequence ID" value="KAE9983613.1"/>
    <property type="molecule type" value="Genomic_DNA"/>
</dbReference>
<accession>A0A8H3VAK2</accession>
<evidence type="ECO:0000313" key="2">
    <source>
        <dbReference type="Proteomes" id="UP000447873"/>
    </source>
</evidence>
<comment type="caution">
    <text evidence="1">The sequence shown here is derived from an EMBL/GenBank/DDBJ whole genome shotgun (WGS) entry which is preliminary data.</text>
</comment>
<organism evidence="1 2">
    <name type="scientific">Venturia inaequalis</name>
    <name type="common">Apple scab fungus</name>
    <dbReference type="NCBI Taxonomy" id="5025"/>
    <lineage>
        <taxon>Eukaryota</taxon>
        <taxon>Fungi</taxon>
        <taxon>Dikarya</taxon>
        <taxon>Ascomycota</taxon>
        <taxon>Pezizomycotina</taxon>
        <taxon>Dothideomycetes</taxon>
        <taxon>Pleosporomycetidae</taxon>
        <taxon>Venturiales</taxon>
        <taxon>Venturiaceae</taxon>
        <taxon>Venturia</taxon>
    </lineage>
</organism>
<dbReference type="Proteomes" id="UP000447873">
    <property type="component" value="Unassembled WGS sequence"/>
</dbReference>
<evidence type="ECO:0008006" key="3">
    <source>
        <dbReference type="Google" id="ProtNLM"/>
    </source>
</evidence>
<gene>
    <name evidence="1" type="ORF">EG328_009781</name>
</gene>